<evidence type="ECO:0000259" key="2">
    <source>
        <dbReference type="PROSITE" id="PS50020"/>
    </source>
</evidence>
<gene>
    <name evidence="3" type="ORF">CALCODRAFT_500303</name>
</gene>
<keyword evidence="4" id="KW-1185">Reference proteome</keyword>
<name>A0A165E456_9BASI</name>
<feature type="region of interest" description="Disordered" evidence="1">
    <location>
        <begin position="126"/>
        <end position="166"/>
    </location>
</feature>
<dbReference type="InterPro" id="IPR001202">
    <property type="entry name" value="WW_dom"/>
</dbReference>
<dbReference type="AlphaFoldDB" id="A0A165E456"/>
<sequence>MSQGGGDLVYNHAVDKIIRPGARLWSRLGTFIKGKGFLPEGWERQDTNGIIGAVDKLTGTKYQLAYTDELAADYHPMAPLSDFVPNPSVSYWNPFTGRRGEGVPLPSEWEVKWAIDEGTIMFFNRDTGERRRRDPRQNPDTMLQALPSRRHEPIGRNSADRDDTHDLRATVEEPSDYVSDEELPTFVSSDDKPRAFWFDDVYRLDQNDVVPSGSTSLMGMPQGGTPVNITQQSTAPVLFDRSPSQEEANGWPSFADIYETPENGFAAIEHSYSPRSTHGPNPFRSDYLSAEYHQPRPSKSEVPVTPSTFRGGKPRRRVRAYLSDL</sequence>
<evidence type="ECO:0000313" key="3">
    <source>
        <dbReference type="EMBL" id="KZT54069.1"/>
    </source>
</evidence>
<organism evidence="3 4">
    <name type="scientific">Calocera cornea HHB12733</name>
    <dbReference type="NCBI Taxonomy" id="1353952"/>
    <lineage>
        <taxon>Eukaryota</taxon>
        <taxon>Fungi</taxon>
        <taxon>Dikarya</taxon>
        <taxon>Basidiomycota</taxon>
        <taxon>Agaricomycotina</taxon>
        <taxon>Dacrymycetes</taxon>
        <taxon>Dacrymycetales</taxon>
        <taxon>Dacrymycetaceae</taxon>
        <taxon>Calocera</taxon>
    </lineage>
</organism>
<accession>A0A165E456</accession>
<proteinExistence type="predicted"/>
<feature type="compositionally biased region" description="Basic and acidic residues" evidence="1">
    <location>
        <begin position="126"/>
        <end position="137"/>
    </location>
</feature>
<evidence type="ECO:0000313" key="4">
    <source>
        <dbReference type="Proteomes" id="UP000076842"/>
    </source>
</evidence>
<feature type="compositionally biased region" description="Basic and acidic residues" evidence="1">
    <location>
        <begin position="149"/>
        <end position="166"/>
    </location>
</feature>
<reference evidence="3 4" key="1">
    <citation type="journal article" date="2016" name="Mol. Biol. Evol.">
        <title>Comparative Genomics of Early-Diverging Mushroom-Forming Fungi Provides Insights into the Origins of Lignocellulose Decay Capabilities.</title>
        <authorList>
            <person name="Nagy L.G."/>
            <person name="Riley R."/>
            <person name="Tritt A."/>
            <person name="Adam C."/>
            <person name="Daum C."/>
            <person name="Floudas D."/>
            <person name="Sun H."/>
            <person name="Yadav J.S."/>
            <person name="Pangilinan J."/>
            <person name="Larsson K.H."/>
            <person name="Matsuura K."/>
            <person name="Barry K."/>
            <person name="Labutti K."/>
            <person name="Kuo R."/>
            <person name="Ohm R.A."/>
            <person name="Bhattacharya S.S."/>
            <person name="Shirouzu T."/>
            <person name="Yoshinaga Y."/>
            <person name="Martin F.M."/>
            <person name="Grigoriev I.V."/>
            <person name="Hibbett D.S."/>
        </authorList>
    </citation>
    <scope>NUCLEOTIDE SEQUENCE [LARGE SCALE GENOMIC DNA]</scope>
    <source>
        <strain evidence="3 4">HHB12733</strain>
    </source>
</reference>
<feature type="region of interest" description="Disordered" evidence="1">
    <location>
        <begin position="272"/>
        <end position="325"/>
    </location>
</feature>
<dbReference type="EMBL" id="KV424022">
    <property type="protein sequence ID" value="KZT54069.1"/>
    <property type="molecule type" value="Genomic_DNA"/>
</dbReference>
<dbReference type="InParanoid" id="A0A165E456"/>
<evidence type="ECO:0000256" key="1">
    <source>
        <dbReference type="SAM" id="MobiDB-lite"/>
    </source>
</evidence>
<feature type="domain" description="WW" evidence="2">
    <location>
        <begin position="103"/>
        <end position="137"/>
    </location>
</feature>
<dbReference type="Proteomes" id="UP000076842">
    <property type="component" value="Unassembled WGS sequence"/>
</dbReference>
<dbReference type="PROSITE" id="PS50020">
    <property type="entry name" value="WW_DOMAIN_2"/>
    <property type="match status" value="1"/>
</dbReference>
<protein>
    <recommendedName>
        <fullName evidence="2">WW domain-containing protein</fullName>
    </recommendedName>
</protein>